<evidence type="ECO:0000313" key="1">
    <source>
        <dbReference type="EMBL" id="MBA9078969.1"/>
    </source>
</evidence>
<keyword evidence="2" id="KW-1185">Reference proteome</keyword>
<dbReference type="Proteomes" id="UP000563094">
    <property type="component" value="Unassembled WGS sequence"/>
</dbReference>
<reference evidence="1 2" key="1">
    <citation type="submission" date="2020-08" db="EMBL/GenBank/DDBJ databases">
        <title>Genomic Encyclopedia of Type Strains, Phase IV (KMG-IV): sequencing the most valuable type-strain genomes for metagenomic binning, comparative biology and taxonomic classification.</title>
        <authorList>
            <person name="Goeker M."/>
        </authorList>
    </citation>
    <scope>NUCLEOTIDE SEQUENCE [LARGE SCALE GENOMIC DNA]</scope>
    <source>
        <strain evidence="1 2">DSM 29854</strain>
    </source>
</reference>
<dbReference type="RefSeq" id="WP_182514025.1">
    <property type="nucleotide sequence ID" value="NZ_JACJIQ010000017.1"/>
</dbReference>
<gene>
    <name evidence="1" type="ORF">FHS90_003703</name>
</gene>
<sequence>MKILSNITPNIDFNRVKEIARTMDMAYQATAEEVALLKNGMESAFRQMLNLRMEAFASPEEYQAELEYWADRYKAHKKLYKEAVPRLMKFEESEVARG</sequence>
<dbReference type="AlphaFoldDB" id="A0A839GQ97"/>
<organism evidence="1 2">
    <name type="scientific">Rufibacter quisquiliarum</name>
    <dbReference type="NCBI Taxonomy" id="1549639"/>
    <lineage>
        <taxon>Bacteria</taxon>
        <taxon>Pseudomonadati</taxon>
        <taxon>Bacteroidota</taxon>
        <taxon>Cytophagia</taxon>
        <taxon>Cytophagales</taxon>
        <taxon>Hymenobacteraceae</taxon>
        <taxon>Rufibacter</taxon>
    </lineage>
</organism>
<evidence type="ECO:0000313" key="2">
    <source>
        <dbReference type="Proteomes" id="UP000563094"/>
    </source>
</evidence>
<name>A0A839GQ97_9BACT</name>
<dbReference type="EMBL" id="JACJIQ010000017">
    <property type="protein sequence ID" value="MBA9078969.1"/>
    <property type="molecule type" value="Genomic_DNA"/>
</dbReference>
<proteinExistence type="predicted"/>
<accession>A0A839GQ97</accession>
<comment type="caution">
    <text evidence="1">The sequence shown here is derived from an EMBL/GenBank/DDBJ whole genome shotgun (WGS) entry which is preliminary data.</text>
</comment>
<protein>
    <submittedName>
        <fullName evidence="1">Uncharacterized protein</fullName>
    </submittedName>
</protein>